<dbReference type="Proteomes" id="UP000467841">
    <property type="component" value="Unassembled WGS sequence"/>
</dbReference>
<proteinExistence type="predicted"/>
<keyword evidence="3" id="KW-1185">Reference proteome</keyword>
<accession>A0A6D2L956</accession>
<evidence type="ECO:0000313" key="2">
    <source>
        <dbReference type="EMBL" id="CAA7057540.1"/>
    </source>
</evidence>
<name>A0A6D2L956_9BRAS</name>
<organism evidence="2 3">
    <name type="scientific">Microthlaspi erraticum</name>
    <dbReference type="NCBI Taxonomy" id="1685480"/>
    <lineage>
        <taxon>Eukaryota</taxon>
        <taxon>Viridiplantae</taxon>
        <taxon>Streptophyta</taxon>
        <taxon>Embryophyta</taxon>
        <taxon>Tracheophyta</taxon>
        <taxon>Spermatophyta</taxon>
        <taxon>Magnoliopsida</taxon>
        <taxon>eudicotyledons</taxon>
        <taxon>Gunneridae</taxon>
        <taxon>Pentapetalae</taxon>
        <taxon>rosids</taxon>
        <taxon>malvids</taxon>
        <taxon>Brassicales</taxon>
        <taxon>Brassicaceae</taxon>
        <taxon>Coluteocarpeae</taxon>
        <taxon>Microthlaspi</taxon>
    </lineage>
</organism>
<evidence type="ECO:0000256" key="1">
    <source>
        <dbReference type="SAM" id="SignalP"/>
    </source>
</evidence>
<feature type="signal peptide" evidence="1">
    <location>
        <begin position="1"/>
        <end position="26"/>
    </location>
</feature>
<comment type="caution">
    <text evidence="2">The sequence shown here is derived from an EMBL/GenBank/DDBJ whole genome shotgun (WGS) entry which is preliminary data.</text>
</comment>
<gene>
    <name evidence="2" type="ORF">MERR_LOCUS44776</name>
</gene>
<dbReference type="AlphaFoldDB" id="A0A6D2L956"/>
<protein>
    <recommendedName>
        <fullName evidence="4">Defensin-like protein</fullName>
    </recommendedName>
</protein>
<keyword evidence="1" id="KW-0732">Signal</keyword>
<dbReference type="OrthoDB" id="1052466at2759"/>
<reference evidence="2" key="1">
    <citation type="submission" date="2020-01" db="EMBL/GenBank/DDBJ databases">
        <authorList>
            <person name="Mishra B."/>
        </authorList>
    </citation>
    <scope>NUCLEOTIDE SEQUENCE [LARGE SCALE GENOMIC DNA]</scope>
</reference>
<sequence length="81" mass="8648">MGKNLNSVVLLLVFLMATTEILKSEAACFNFVGECGMSPFPCTNSQCKECCVILFGSPPVCDGRVETVGRVSSCICYGTLN</sequence>
<evidence type="ECO:0000313" key="3">
    <source>
        <dbReference type="Proteomes" id="UP000467841"/>
    </source>
</evidence>
<dbReference type="EMBL" id="CACVBM020001695">
    <property type="protein sequence ID" value="CAA7057540.1"/>
    <property type="molecule type" value="Genomic_DNA"/>
</dbReference>
<feature type="chain" id="PRO_5025403715" description="Defensin-like protein" evidence="1">
    <location>
        <begin position="27"/>
        <end position="81"/>
    </location>
</feature>
<evidence type="ECO:0008006" key="4">
    <source>
        <dbReference type="Google" id="ProtNLM"/>
    </source>
</evidence>